<protein>
    <submittedName>
        <fullName evidence="2">Uncharacterized protein</fullName>
    </submittedName>
</protein>
<sequence>MGVLRRRVSTKTDWEPIDKADFIGPDEISLKKGHKDFVTVVSALSGDDLTVLAILKGREKNGKRFSENHPEKNKEKTERRLFGYV</sequence>
<dbReference type="EMBL" id="BEXT01000001">
    <property type="protein sequence ID" value="GBC60852.1"/>
    <property type="molecule type" value="Genomic_DNA"/>
</dbReference>
<organism evidence="2 3">
    <name type="scientific">Desulfonema ishimotonii</name>
    <dbReference type="NCBI Taxonomy" id="45657"/>
    <lineage>
        <taxon>Bacteria</taxon>
        <taxon>Pseudomonadati</taxon>
        <taxon>Thermodesulfobacteriota</taxon>
        <taxon>Desulfobacteria</taxon>
        <taxon>Desulfobacterales</taxon>
        <taxon>Desulfococcaceae</taxon>
        <taxon>Desulfonema</taxon>
    </lineage>
</organism>
<reference evidence="3" key="2">
    <citation type="submission" date="2019-01" db="EMBL/GenBank/DDBJ databases">
        <title>Genome sequence of Desulfonema ishimotonii strain Tokyo 01.</title>
        <authorList>
            <person name="Fukui M."/>
        </authorList>
    </citation>
    <scope>NUCLEOTIDE SEQUENCE [LARGE SCALE GENOMIC DNA]</scope>
    <source>
        <strain evidence="3">Tokyo 01</strain>
    </source>
</reference>
<dbReference type="RefSeq" id="WP_124328210.1">
    <property type="nucleotide sequence ID" value="NZ_BEXT01000001.1"/>
</dbReference>
<dbReference type="OrthoDB" id="1014181at2"/>
<dbReference type="AlphaFoldDB" id="A0A401FV50"/>
<gene>
    <name evidence="2" type="ORF">DENIS_1811</name>
</gene>
<comment type="caution">
    <text evidence="2">The sequence shown here is derived from an EMBL/GenBank/DDBJ whole genome shotgun (WGS) entry which is preliminary data.</text>
</comment>
<evidence type="ECO:0000313" key="2">
    <source>
        <dbReference type="EMBL" id="GBC60852.1"/>
    </source>
</evidence>
<proteinExistence type="predicted"/>
<accession>A0A401FV50</accession>
<feature type="region of interest" description="Disordered" evidence="1">
    <location>
        <begin position="62"/>
        <end position="85"/>
    </location>
</feature>
<evidence type="ECO:0000256" key="1">
    <source>
        <dbReference type="SAM" id="MobiDB-lite"/>
    </source>
</evidence>
<dbReference type="Proteomes" id="UP000288096">
    <property type="component" value="Unassembled WGS sequence"/>
</dbReference>
<name>A0A401FV50_9BACT</name>
<reference evidence="3" key="1">
    <citation type="submission" date="2017-11" db="EMBL/GenBank/DDBJ databases">
        <authorList>
            <person name="Watanabe M."/>
            <person name="Kojima H."/>
        </authorList>
    </citation>
    <scope>NUCLEOTIDE SEQUENCE [LARGE SCALE GENOMIC DNA]</scope>
    <source>
        <strain evidence="3">Tokyo 01</strain>
    </source>
</reference>
<evidence type="ECO:0000313" key="3">
    <source>
        <dbReference type="Proteomes" id="UP000288096"/>
    </source>
</evidence>
<keyword evidence="3" id="KW-1185">Reference proteome</keyword>